<evidence type="ECO:0000313" key="2">
    <source>
        <dbReference type="EMBL" id="MBC5688100.1"/>
    </source>
</evidence>
<organism evidence="2 3">
    <name type="scientific">Mediterraneibacter hominis</name>
    <dbReference type="NCBI Taxonomy" id="2763054"/>
    <lineage>
        <taxon>Bacteria</taxon>
        <taxon>Bacillati</taxon>
        <taxon>Bacillota</taxon>
        <taxon>Clostridia</taxon>
        <taxon>Lachnospirales</taxon>
        <taxon>Lachnospiraceae</taxon>
        <taxon>Mediterraneibacter</taxon>
    </lineage>
</organism>
<gene>
    <name evidence="2" type="ORF">H8S37_04020</name>
</gene>
<dbReference type="RefSeq" id="WP_186874734.1">
    <property type="nucleotide sequence ID" value="NZ_JACOPF010000001.1"/>
</dbReference>
<evidence type="ECO:0000313" key="3">
    <source>
        <dbReference type="Proteomes" id="UP000652477"/>
    </source>
</evidence>
<accession>A0A923LGX9</accession>
<proteinExistence type="predicted"/>
<sequence>MNKKIKKVLDWTILVLLLIWFIVCCALTIIDQGVVHFLITQTIVLAIVLGIYSLGLLAAYWIFN</sequence>
<dbReference type="AlphaFoldDB" id="A0A923LGX9"/>
<dbReference type="EMBL" id="JACOPF010000001">
    <property type="protein sequence ID" value="MBC5688100.1"/>
    <property type="molecule type" value="Genomic_DNA"/>
</dbReference>
<evidence type="ECO:0000256" key="1">
    <source>
        <dbReference type="SAM" id="Phobius"/>
    </source>
</evidence>
<dbReference type="Proteomes" id="UP000652477">
    <property type="component" value="Unassembled WGS sequence"/>
</dbReference>
<keyword evidence="3" id="KW-1185">Reference proteome</keyword>
<comment type="caution">
    <text evidence="2">The sequence shown here is derived from an EMBL/GenBank/DDBJ whole genome shotgun (WGS) entry which is preliminary data.</text>
</comment>
<feature type="transmembrane region" description="Helical" evidence="1">
    <location>
        <begin position="42"/>
        <end position="63"/>
    </location>
</feature>
<reference evidence="2" key="1">
    <citation type="submission" date="2020-08" db="EMBL/GenBank/DDBJ databases">
        <title>Genome public.</title>
        <authorList>
            <person name="Liu C."/>
            <person name="Sun Q."/>
        </authorList>
    </citation>
    <scope>NUCLEOTIDE SEQUENCE</scope>
    <source>
        <strain evidence="2">NSJ-55</strain>
    </source>
</reference>
<name>A0A923LGX9_9FIRM</name>
<keyword evidence="1" id="KW-0472">Membrane</keyword>
<protein>
    <submittedName>
        <fullName evidence="2">Uncharacterized protein</fullName>
    </submittedName>
</protein>
<keyword evidence="1" id="KW-1133">Transmembrane helix</keyword>
<feature type="transmembrane region" description="Helical" evidence="1">
    <location>
        <begin position="12"/>
        <end position="30"/>
    </location>
</feature>
<keyword evidence="1" id="KW-0812">Transmembrane</keyword>